<keyword evidence="2" id="KW-0732">Signal</keyword>
<gene>
    <name evidence="3" type="ORF">H4Q32_014962</name>
</gene>
<evidence type="ECO:0000313" key="4">
    <source>
        <dbReference type="Proteomes" id="UP000830375"/>
    </source>
</evidence>
<accession>A0ABQ8LQ85</accession>
<proteinExistence type="predicted"/>
<reference evidence="3 4" key="1">
    <citation type="submission" date="2022-01" db="EMBL/GenBank/DDBJ databases">
        <title>A high-quality chromosome-level genome assembly of rohu carp, Labeo rohita.</title>
        <authorList>
            <person name="Arick M.A. II"/>
            <person name="Hsu C.-Y."/>
            <person name="Magbanua Z."/>
            <person name="Pechanova O."/>
            <person name="Grover C."/>
            <person name="Miller E."/>
            <person name="Thrash A."/>
            <person name="Ezzel L."/>
            <person name="Alam S."/>
            <person name="Benzie J."/>
            <person name="Hamilton M."/>
            <person name="Karsi A."/>
            <person name="Lawrence M.L."/>
            <person name="Peterson D.G."/>
        </authorList>
    </citation>
    <scope>NUCLEOTIDE SEQUENCE [LARGE SCALE GENOMIC DNA]</scope>
    <source>
        <strain evidence="4">BAU-BD-2019</strain>
        <tissue evidence="3">Blood</tissue>
    </source>
</reference>
<keyword evidence="4" id="KW-1185">Reference proteome</keyword>
<dbReference type="PROSITE" id="PS51257">
    <property type="entry name" value="PROKAR_LIPOPROTEIN"/>
    <property type="match status" value="1"/>
</dbReference>
<dbReference type="Proteomes" id="UP000830375">
    <property type="component" value="Unassembled WGS sequence"/>
</dbReference>
<feature type="signal peptide" evidence="2">
    <location>
        <begin position="1"/>
        <end position="29"/>
    </location>
</feature>
<evidence type="ECO:0000256" key="1">
    <source>
        <dbReference type="SAM" id="MobiDB-lite"/>
    </source>
</evidence>
<dbReference type="EMBL" id="JACTAM010000020">
    <property type="protein sequence ID" value="KAI2652122.1"/>
    <property type="molecule type" value="Genomic_DNA"/>
</dbReference>
<evidence type="ECO:0000256" key="2">
    <source>
        <dbReference type="SAM" id="SignalP"/>
    </source>
</evidence>
<feature type="region of interest" description="Disordered" evidence="1">
    <location>
        <begin position="208"/>
        <end position="233"/>
    </location>
</feature>
<organism evidence="3 4">
    <name type="scientific">Labeo rohita</name>
    <name type="common">Indian major carp</name>
    <name type="synonym">Cyprinus rohita</name>
    <dbReference type="NCBI Taxonomy" id="84645"/>
    <lineage>
        <taxon>Eukaryota</taxon>
        <taxon>Metazoa</taxon>
        <taxon>Chordata</taxon>
        <taxon>Craniata</taxon>
        <taxon>Vertebrata</taxon>
        <taxon>Euteleostomi</taxon>
        <taxon>Actinopterygii</taxon>
        <taxon>Neopterygii</taxon>
        <taxon>Teleostei</taxon>
        <taxon>Ostariophysi</taxon>
        <taxon>Cypriniformes</taxon>
        <taxon>Cyprinidae</taxon>
        <taxon>Labeoninae</taxon>
        <taxon>Labeonini</taxon>
        <taxon>Labeo</taxon>
    </lineage>
</organism>
<evidence type="ECO:0000313" key="3">
    <source>
        <dbReference type="EMBL" id="KAI2652122.1"/>
    </source>
</evidence>
<name>A0ABQ8LQ85_LABRO</name>
<comment type="caution">
    <text evidence="3">The sequence shown here is derived from an EMBL/GenBank/DDBJ whole genome shotgun (WGS) entry which is preliminary data.</text>
</comment>
<protein>
    <submittedName>
        <fullName evidence="3">Streptococcal surface protein A</fullName>
    </submittedName>
</protein>
<sequence length="388" mass="42336">MSREKRTYGHSTFFLWLWTILPSLSSCWSREITLSRTTQFNTLPALPGQLPGDGPQESLTAFVEWVLVSNNSPLTPFYTDEELTSPISGAYIILQMESQGLPTRASNNVWIIKWRARVWRKAPATVPSLKGELWQDSEVFVDFYSDVPSLPSSSEISACPVMAKEAVYELSVCYFLPLCSCILPAPQLTLSPLSIVWFHCESASLHRHSGWRPLSPPPASESRTPPRPVNPKAPPWLLAPSSPPWTISPPASPGSLIPLALPWSVDDHPPPRDSTPPALPCHSFSLALSGFSLPPAPPWSFVIPAPLQPSGCPSAPWSPEPSAPPWPSGSSASPWLYGSPSSPWAPLPPAPSPSVGPWSHHHGSSLCRLHHWLTSWLRSGSHLAPPSV</sequence>
<feature type="compositionally biased region" description="Pro residues" evidence="1">
    <location>
        <begin position="214"/>
        <end position="233"/>
    </location>
</feature>
<feature type="chain" id="PRO_5046145028" evidence="2">
    <location>
        <begin position="30"/>
        <end position="388"/>
    </location>
</feature>